<dbReference type="GO" id="GO:0043953">
    <property type="term" value="P:protein transport by the Tat complex"/>
    <property type="evidence" value="ECO:0007669"/>
    <property type="project" value="TreeGrafter"/>
</dbReference>
<dbReference type="Pfam" id="PF00902">
    <property type="entry name" value="TatC"/>
    <property type="match status" value="1"/>
</dbReference>
<comment type="subcellular location">
    <subcellularLocation>
        <location evidence="1">Membrane</location>
        <topology evidence="1">Multi-pass membrane protein</topology>
    </subcellularLocation>
</comment>
<evidence type="ECO:0008006" key="8">
    <source>
        <dbReference type="Google" id="ProtNLM"/>
    </source>
</evidence>
<name>A0A7X2Z6U3_9BACL</name>
<dbReference type="InterPro" id="IPR002033">
    <property type="entry name" value="TatC"/>
</dbReference>
<evidence type="ECO:0000256" key="5">
    <source>
        <dbReference type="SAM" id="Phobius"/>
    </source>
</evidence>
<dbReference type="GO" id="GO:0009977">
    <property type="term" value="F:proton motive force dependent protein transmembrane transporter activity"/>
    <property type="evidence" value="ECO:0007669"/>
    <property type="project" value="TreeGrafter"/>
</dbReference>
<feature type="transmembrane region" description="Helical" evidence="5">
    <location>
        <begin position="28"/>
        <end position="49"/>
    </location>
</feature>
<evidence type="ECO:0000256" key="4">
    <source>
        <dbReference type="ARBA" id="ARBA00023136"/>
    </source>
</evidence>
<proteinExistence type="predicted"/>
<organism evidence="6 7">
    <name type="scientific">Paenibacillus validus</name>
    <dbReference type="NCBI Taxonomy" id="44253"/>
    <lineage>
        <taxon>Bacteria</taxon>
        <taxon>Bacillati</taxon>
        <taxon>Bacillota</taxon>
        <taxon>Bacilli</taxon>
        <taxon>Bacillales</taxon>
        <taxon>Paenibacillaceae</taxon>
        <taxon>Paenibacillus</taxon>
    </lineage>
</organism>
<comment type="caution">
    <text evidence="6">The sequence shown here is derived from an EMBL/GenBank/DDBJ whole genome shotgun (WGS) entry which is preliminary data.</text>
</comment>
<keyword evidence="3 5" id="KW-1133">Transmembrane helix</keyword>
<protein>
    <recommendedName>
        <fullName evidence="8">Twin-arginine translocase subunit TatC</fullName>
    </recommendedName>
</protein>
<dbReference type="AlphaFoldDB" id="A0A7X2Z6U3"/>
<dbReference type="GO" id="GO:0065002">
    <property type="term" value="P:intracellular protein transmembrane transport"/>
    <property type="evidence" value="ECO:0007669"/>
    <property type="project" value="TreeGrafter"/>
</dbReference>
<sequence>MRKIRKLAYFVLIVTATVVTPPDFISDILVAIPLLLLYEISVFLSGWVYRGQLEADRAWEAEYGGT</sequence>
<evidence type="ECO:0000256" key="3">
    <source>
        <dbReference type="ARBA" id="ARBA00022989"/>
    </source>
</evidence>
<dbReference type="EMBL" id="WNZX01000001">
    <property type="protein sequence ID" value="MUG69396.1"/>
    <property type="molecule type" value="Genomic_DNA"/>
</dbReference>
<evidence type="ECO:0000256" key="2">
    <source>
        <dbReference type="ARBA" id="ARBA00022692"/>
    </source>
</evidence>
<dbReference type="Proteomes" id="UP000450917">
    <property type="component" value="Unassembled WGS sequence"/>
</dbReference>
<dbReference type="GO" id="GO:0033281">
    <property type="term" value="C:TAT protein transport complex"/>
    <property type="evidence" value="ECO:0007669"/>
    <property type="project" value="TreeGrafter"/>
</dbReference>
<dbReference type="PANTHER" id="PTHR30371">
    <property type="entry name" value="SEC-INDEPENDENT PROTEIN TRANSLOCASE PROTEIN TATC"/>
    <property type="match status" value="1"/>
</dbReference>
<evidence type="ECO:0000313" key="7">
    <source>
        <dbReference type="Proteomes" id="UP000450917"/>
    </source>
</evidence>
<gene>
    <name evidence="6" type="ORF">GNP93_01770</name>
</gene>
<keyword evidence="7" id="KW-1185">Reference proteome</keyword>
<dbReference type="RefSeq" id="WP_141334441.1">
    <property type="nucleotide sequence ID" value="NZ_JBDLZV010000001.1"/>
</dbReference>
<accession>A0A7X2Z6U3</accession>
<evidence type="ECO:0000313" key="6">
    <source>
        <dbReference type="EMBL" id="MUG69396.1"/>
    </source>
</evidence>
<evidence type="ECO:0000256" key="1">
    <source>
        <dbReference type="ARBA" id="ARBA00004141"/>
    </source>
</evidence>
<keyword evidence="2 5" id="KW-0812">Transmembrane</keyword>
<reference evidence="6 7" key="1">
    <citation type="submission" date="2019-11" db="EMBL/GenBank/DDBJ databases">
        <title>Draft genome sequences of five Paenibacillus species of dairy origin.</title>
        <authorList>
            <person name="Olajide A.M."/>
            <person name="Chen S."/>
            <person name="Lapointe G."/>
        </authorList>
    </citation>
    <scope>NUCLEOTIDE SEQUENCE [LARGE SCALE GENOMIC DNA]</scope>
    <source>
        <strain evidence="6 7">2CS3</strain>
    </source>
</reference>
<keyword evidence="4 5" id="KW-0472">Membrane</keyword>
<dbReference type="PANTHER" id="PTHR30371:SF4">
    <property type="entry name" value="SEC-INDEPENDENT PROTEIN TRANSLOCASE PROTEIN TATCD"/>
    <property type="match status" value="1"/>
</dbReference>